<name>A0AAP0MQ23_9ROSI</name>
<dbReference type="Gene3D" id="3.80.10.10">
    <property type="entry name" value="Ribonuclease Inhibitor"/>
    <property type="match status" value="1"/>
</dbReference>
<protein>
    <submittedName>
        <fullName evidence="1">Uncharacterized protein</fullName>
    </submittedName>
</protein>
<organism evidence="1 2">
    <name type="scientific">Citrus x changshan-huyou</name>
    <dbReference type="NCBI Taxonomy" id="2935761"/>
    <lineage>
        <taxon>Eukaryota</taxon>
        <taxon>Viridiplantae</taxon>
        <taxon>Streptophyta</taxon>
        <taxon>Embryophyta</taxon>
        <taxon>Tracheophyta</taxon>
        <taxon>Spermatophyta</taxon>
        <taxon>Magnoliopsida</taxon>
        <taxon>eudicotyledons</taxon>
        <taxon>Gunneridae</taxon>
        <taxon>Pentapetalae</taxon>
        <taxon>rosids</taxon>
        <taxon>malvids</taxon>
        <taxon>Sapindales</taxon>
        <taxon>Rutaceae</taxon>
        <taxon>Aurantioideae</taxon>
        <taxon>Citrus</taxon>
    </lineage>
</organism>
<reference evidence="1 2" key="1">
    <citation type="submission" date="2024-05" db="EMBL/GenBank/DDBJ databases">
        <title>Haplotype-resolved chromosome-level genome assembly of Huyou (Citrus changshanensis).</title>
        <authorList>
            <person name="Miao C."/>
            <person name="Chen W."/>
            <person name="Wu Y."/>
            <person name="Wang L."/>
            <person name="Zhao S."/>
            <person name="Grierson D."/>
            <person name="Xu C."/>
            <person name="Chen K."/>
        </authorList>
    </citation>
    <scope>NUCLEOTIDE SEQUENCE [LARGE SCALE GENOMIC DNA]</scope>
    <source>
        <strain evidence="1">01-14</strain>
        <tissue evidence="1">Leaf</tissue>
    </source>
</reference>
<dbReference type="Proteomes" id="UP001428341">
    <property type="component" value="Unassembled WGS sequence"/>
</dbReference>
<dbReference type="AlphaFoldDB" id="A0AAP0MQ23"/>
<proteinExistence type="predicted"/>
<keyword evidence="2" id="KW-1185">Reference proteome</keyword>
<gene>
    <name evidence="1" type="ORF">WN944_009570</name>
</gene>
<sequence>MAVMGAELVHIGRSESKLRRDTETKASYTPLMNKFGGSLPQTCAKSCVLTSLNLNGNWLEGPMPPSLVNYRHYKLVYVLFME</sequence>
<evidence type="ECO:0000313" key="1">
    <source>
        <dbReference type="EMBL" id="KAK9221145.1"/>
    </source>
</evidence>
<accession>A0AAP0MQ23</accession>
<comment type="caution">
    <text evidence="1">The sequence shown here is derived from an EMBL/GenBank/DDBJ whole genome shotgun (WGS) entry which is preliminary data.</text>
</comment>
<dbReference type="InterPro" id="IPR032675">
    <property type="entry name" value="LRR_dom_sf"/>
</dbReference>
<dbReference type="EMBL" id="JBCGBO010000002">
    <property type="protein sequence ID" value="KAK9221145.1"/>
    <property type="molecule type" value="Genomic_DNA"/>
</dbReference>
<evidence type="ECO:0000313" key="2">
    <source>
        <dbReference type="Proteomes" id="UP001428341"/>
    </source>
</evidence>